<feature type="chain" id="PRO_5044709121" evidence="3">
    <location>
        <begin position="25"/>
        <end position="474"/>
    </location>
</feature>
<protein>
    <submittedName>
        <fullName evidence="5 6">Major facilitator superfamily domain-containing protein 12 isoform X1</fullName>
    </submittedName>
</protein>
<feature type="transmembrane region" description="Helical" evidence="2">
    <location>
        <begin position="285"/>
        <end position="311"/>
    </location>
</feature>
<dbReference type="GO" id="GO:0005886">
    <property type="term" value="C:plasma membrane"/>
    <property type="evidence" value="ECO:0007669"/>
    <property type="project" value="TreeGrafter"/>
</dbReference>
<reference evidence="5 6" key="1">
    <citation type="submission" date="2025-04" db="UniProtKB">
        <authorList>
            <consortium name="RefSeq"/>
        </authorList>
    </citation>
    <scope>IDENTIFICATION</scope>
</reference>
<dbReference type="SUPFAM" id="SSF103473">
    <property type="entry name" value="MFS general substrate transporter"/>
    <property type="match status" value="1"/>
</dbReference>
<dbReference type="RefSeq" id="XP_024940525.1">
    <property type="nucleotide sequence ID" value="XM_025084757.1"/>
</dbReference>
<evidence type="ECO:0000256" key="3">
    <source>
        <dbReference type="SAM" id="SignalP"/>
    </source>
</evidence>
<dbReference type="PANTHER" id="PTHR11328">
    <property type="entry name" value="MAJOR FACILITATOR SUPERFAMILY DOMAIN-CONTAINING PROTEIN"/>
    <property type="match status" value="1"/>
</dbReference>
<feature type="transmembrane region" description="Helical" evidence="2">
    <location>
        <begin position="352"/>
        <end position="370"/>
    </location>
</feature>
<sequence>MYFMMLKIIFCNILKLFGLFVVHGRSVANFKMAAENESTPLLNGRLRISIKLSYSLGHIFNDLAAAMWFSYTLLYLQRIALFEPITAGTLLLLGQVVDALSTPIFGILVDRYNKKKIWHIIGSVMVTVSFPAIFGTFLETSVTTAMIVYVASITIFQIGWAAVQISHLSMIPAMTNSPLERADLTAMRYSAQVGAAVVVFVITWIVLPSSEDPTVKLNQQDASKFRNIVLICTGLGVVATVLFHIFLKTRHIEQLNGGICTKNQEPDTLIENVTRRRFTWSATTLLLRVALLYVASRLFITLATVYLPLYIEELDVGLKQELATIPLTSYLSSFAAAILLKYITEPCGTKGCYLLGALIGILSAIVTEYAGSSQPAIYGTAILIGAGSSITMVTALSVTAELIGPRTESSALVYSIVTFLDKIVTGLVVILIERMRCLEKELCPNYNRNTLAVVCASSMILGLLTLMSVARCLN</sequence>
<feature type="transmembrane region" description="Helical" evidence="2">
    <location>
        <begin position="376"/>
        <end position="399"/>
    </location>
</feature>
<dbReference type="RefSeq" id="XP_024940526.1">
    <property type="nucleotide sequence ID" value="XM_025084758.1"/>
</dbReference>
<evidence type="ECO:0000256" key="2">
    <source>
        <dbReference type="SAM" id="Phobius"/>
    </source>
</evidence>
<feature type="transmembrane region" description="Helical" evidence="2">
    <location>
        <begin position="227"/>
        <end position="247"/>
    </location>
</feature>
<feature type="transmembrane region" description="Helical" evidence="2">
    <location>
        <begin position="186"/>
        <end position="207"/>
    </location>
</feature>
<feature type="transmembrane region" description="Helical" evidence="2">
    <location>
        <begin position="117"/>
        <end position="138"/>
    </location>
</feature>
<comment type="similarity">
    <text evidence="1">Belongs to the major facilitator superfamily.</text>
</comment>
<dbReference type="GeneID" id="107267478"/>
<dbReference type="InterPro" id="IPR039672">
    <property type="entry name" value="MFS_2"/>
</dbReference>
<keyword evidence="2" id="KW-0812">Transmembrane</keyword>
<evidence type="ECO:0000313" key="7">
    <source>
        <dbReference type="RefSeq" id="XP_024940525.1"/>
    </source>
</evidence>
<dbReference type="GO" id="GO:0015293">
    <property type="term" value="F:symporter activity"/>
    <property type="evidence" value="ECO:0007669"/>
    <property type="project" value="InterPro"/>
</dbReference>
<dbReference type="InterPro" id="IPR036259">
    <property type="entry name" value="MFS_trans_sf"/>
</dbReference>
<evidence type="ECO:0000313" key="8">
    <source>
        <dbReference type="RefSeq" id="XP_024940526.1"/>
    </source>
</evidence>
<dbReference type="RefSeq" id="XP_024940524.1">
    <property type="nucleotide sequence ID" value="XM_025084756.1"/>
</dbReference>
<dbReference type="Pfam" id="PF13347">
    <property type="entry name" value="MFS_2"/>
    <property type="match status" value="1"/>
</dbReference>
<feature type="transmembrane region" description="Helical" evidence="2">
    <location>
        <begin position="451"/>
        <end position="473"/>
    </location>
</feature>
<feature type="transmembrane region" description="Helical" evidence="2">
    <location>
        <begin position="48"/>
        <end position="69"/>
    </location>
</feature>
<evidence type="ECO:0000313" key="6">
    <source>
        <dbReference type="RefSeq" id="XP_024940524.1"/>
    </source>
</evidence>
<keyword evidence="2" id="KW-1133">Transmembrane helix</keyword>
<feature type="signal peptide" evidence="3">
    <location>
        <begin position="1"/>
        <end position="24"/>
    </location>
</feature>
<feature type="transmembrane region" description="Helical" evidence="2">
    <location>
        <begin position="144"/>
        <end position="165"/>
    </location>
</feature>
<feature type="transmembrane region" description="Helical" evidence="2">
    <location>
        <begin position="411"/>
        <end position="431"/>
    </location>
</feature>
<dbReference type="PANTHER" id="PTHR11328:SF49">
    <property type="entry name" value="MAJOR FACILITATOR SUPERFAMILY DOMAIN-CONTAINING PROTEIN 12-LIKE PROTEIN"/>
    <property type="match status" value="1"/>
</dbReference>
<organism evidence="4 6">
    <name type="scientific">Cephus cinctus</name>
    <name type="common">Wheat stem sawfly</name>
    <dbReference type="NCBI Taxonomy" id="211228"/>
    <lineage>
        <taxon>Eukaryota</taxon>
        <taxon>Metazoa</taxon>
        <taxon>Ecdysozoa</taxon>
        <taxon>Arthropoda</taxon>
        <taxon>Hexapoda</taxon>
        <taxon>Insecta</taxon>
        <taxon>Pterygota</taxon>
        <taxon>Neoptera</taxon>
        <taxon>Endopterygota</taxon>
        <taxon>Hymenoptera</taxon>
        <taxon>Cephoidea</taxon>
        <taxon>Cephidae</taxon>
        <taxon>Cephus</taxon>
    </lineage>
</organism>
<dbReference type="GO" id="GO:0008643">
    <property type="term" value="P:carbohydrate transport"/>
    <property type="evidence" value="ECO:0007669"/>
    <property type="project" value="InterPro"/>
</dbReference>
<evidence type="ECO:0000313" key="5">
    <source>
        <dbReference type="RefSeq" id="XP_024940523.1"/>
    </source>
</evidence>
<dbReference type="RefSeq" id="XP_024940523.1">
    <property type="nucleotide sequence ID" value="XM_025084755.1"/>
</dbReference>
<evidence type="ECO:0000256" key="1">
    <source>
        <dbReference type="ARBA" id="ARBA00008335"/>
    </source>
</evidence>
<feature type="transmembrane region" description="Helical" evidence="2">
    <location>
        <begin position="323"/>
        <end position="340"/>
    </location>
</feature>
<keyword evidence="3" id="KW-0732">Signal</keyword>
<keyword evidence="4" id="KW-1185">Reference proteome</keyword>
<gene>
    <name evidence="5 6 7 8" type="primary">LOC107267478</name>
</gene>
<evidence type="ECO:0000313" key="4">
    <source>
        <dbReference type="Proteomes" id="UP000694920"/>
    </source>
</evidence>
<keyword evidence="2" id="KW-0472">Membrane</keyword>
<dbReference type="Proteomes" id="UP000694920">
    <property type="component" value="Unplaced"/>
</dbReference>
<name>A0AAJ7RGJ8_CEPCN</name>
<dbReference type="Gene3D" id="1.20.1250.20">
    <property type="entry name" value="MFS general substrate transporter like domains"/>
    <property type="match status" value="2"/>
</dbReference>
<proteinExistence type="inferred from homology"/>
<accession>A0AAJ7RGJ8</accession>
<dbReference type="AlphaFoldDB" id="A0AAJ7RGJ8"/>